<organism evidence="4 5">
    <name type="scientific">Platanthera zijinensis</name>
    <dbReference type="NCBI Taxonomy" id="2320716"/>
    <lineage>
        <taxon>Eukaryota</taxon>
        <taxon>Viridiplantae</taxon>
        <taxon>Streptophyta</taxon>
        <taxon>Embryophyta</taxon>
        <taxon>Tracheophyta</taxon>
        <taxon>Spermatophyta</taxon>
        <taxon>Magnoliopsida</taxon>
        <taxon>Liliopsida</taxon>
        <taxon>Asparagales</taxon>
        <taxon>Orchidaceae</taxon>
        <taxon>Orchidoideae</taxon>
        <taxon>Orchideae</taxon>
        <taxon>Orchidinae</taxon>
        <taxon>Platanthera</taxon>
    </lineage>
</organism>
<evidence type="ECO:0000313" key="5">
    <source>
        <dbReference type="Proteomes" id="UP001418222"/>
    </source>
</evidence>
<evidence type="ECO:0000313" key="4">
    <source>
        <dbReference type="EMBL" id="KAK8957508.1"/>
    </source>
</evidence>
<dbReference type="GO" id="GO:0015074">
    <property type="term" value="P:DNA integration"/>
    <property type="evidence" value="ECO:0007669"/>
    <property type="project" value="InterPro"/>
</dbReference>
<dbReference type="Pfam" id="PF00665">
    <property type="entry name" value="rve"/>
    <property type="match status" value="1"/>
</dbReference>
<feature type="region of interest" description="Disordered" evidence="2">
    <location>
        <begin position="1509"/>
        <end position="1550"/>
    </location>
</feature>
<dbReference type="InterPro" id="IPR025724">
    <property type="entry name" value="GAG-pre-integrase_dom"/>
</dbReference>
<keyword evidence="1" id="KW-0378">Hydrolase</keyword>
<feature type="domain" description="Integrase catalytic" evidence="3">
    <location>
        <begin position="508"/>
        <end position="674"/>
    </location>
</feature>
<feature type="compositionally biased region" description="Basic residues" evidence="2">
    <location>
        <begin position="250"/>
        <end position="261"/>
    </location>
</feature>
<feature type="compositionally biased region" description="Basic and acidic residues" evidence="2">
    <location>
        <begin position="15"/>
        <end position="24"/>
    </location>
</feature>
<dbReference type="PANTHER" id="PTHR11439">
    <property type="entry name" value="GAG-POL-RELATED RETROTRANSPOSON"/>
    <property type="match status" value="1"/>
</dbReference>
<sequence>MGSSVDSTGQPATASDDRPPSLPELRDELRITTISLSGKRNFVPWVHSVRRVLQAKGLVHHLTQGPPSPLTDEWSRNDGRVQTWLLNSLEGEPYQMVMYQETAQDMWTELHSLYSGKDSLQHLYDIITELQTLDAGGATDMTSFVARVKTLAESWIQHQPSSSDHAVQRAQKEAVCIAMMLARVPSHLQGIRSHVLASATTPSLSDVCSMVLRVPPPLESPVPSSPALLQQTLPPLLSTPPSTRGGRSGFRGRGRGGRGRGKCSYCGRDGHTDAVCYKKHGYPPRPAAAAATDGSSSLGTDLEAVRLQLQHLQGLLSPPSASVASISPAGITCLSSAPRWILDSGATHHITSLRPQQYSDASHPKSITVANGAIVPVSGCADISLDPSISLRSVLYVPGSPFNLLSVGRLTHDMDCSVTFTPSTFVIQDRRTRSTIGKGRLQNGLYLLDASSTVLSSVSSADWHRRLGHAPLPILQKALPDVSFHAFQCESCIYGKQPRTSFPTHCTRSSAPFDLIHSDVWGPFKITSISGYRYFLTFIDDFSRTTWLYLLHDRSEIPRLFRAFIQETQTQFSTTIKTFRTDNAREYTGREFAKLCTDFGIIHQTSCAYTPQQNGVAERKNRHLLDVARSLMLQMHVPKTFWNFAVSTACFLINRLPSSVLNYATPFSLLFPSAPAYPLIPRVFGCTCFVHLLGPSVDKLDPRAAKNIFVGYSRTQKGYLCYSPVTRKVTVSADDTPFFSSPLPIASPPLSPHLPRPVIPTTLPTLLPNSTSPPAPSPSALVPSKPPVIQVYTRRHPPRSVTPLQSSSSLDTPRLADQVSPSTAHPLANYVSLHRLSPQLHTFATSISSVSVPNSVQEALQHPGWKTAMEEEMAALWANQTWTLVPLPLGQTPVGCKWVFVVKHAADGTIDRLKARLVARGFTQQHGLDYEETFSPVAKLNTVRVLISVAVHRRWPLLQLDIKNAFLNGDLQETVYMQQPPGFETTGESRVCHLKKALYGLKQSPRAWFDRFSKALREVGFTRSTADFSMFTRHRTAGTVLLLVYVDDIIITGDDSKGIQEVKQHLGTVFQTKDLGPLRYFLGLEVARRPDGLVLSQRKYCLDLLHDAGYSGCKPINTPMDVNHNLCTQASDSDLLLENPEYYRRLVGKLIYLTVTRPDISFAVGIVSRYMHSPRKSHLHAVERILRYLKTSPGQGLVYKPSPTAPTLVAYSDADYAGSLDDRRSTSGFCTYFGGHLITWRSKKQAVVARSSAEAEYRAMASVVSELTWLESLLTDLGVRLHSPALLFCDSQAAIHIAKNPVFHERTKHIEVDCHFIREKVQMKKIDLKHVPGTEQVADVLTKALPGPLFHQCLSKLVGSGESFNAHKESFGSWHGAHNESSSVLDRVGSDCSEWLDERRLGVYADSNRIPADGSRATELDPVVWPNEGSSYFYSPETISVVKECDTFTPSPYDRYISQLISNSRDPTANYPAPTSLRREYASSNERNENGSLFSCAVSKHGNSVVKHVNMPKKDDDYKGHSGNAYENAEGGTSLDKSISGEATQKNNGAPGSYLLVKGLSSSNISTPRQSTDCSEDANSGFKVTNLRSCKASNLEIDAFLHDDSLQTSSEIHDHLNVAVDSPCWKGASMSRQDPFGSDEILGSLVNSATGGSDEFVHGQMPSEIPSAIKVTGTSVCNVNGKDIPPAVLKDTSLVTNLSDSDCKIQDCTGTGNGSNPASLDNAIEIEQQDSHGNYNVSIEQVRAPQVSDDHVRQLSQVRCIISGRTSNSGESAPTRQNSAPGSNHMCNCTHYPFHSKSYTSNTEVMLSSQDTVLSNELKKPVSSDASSKCFSQGQDSRALVKAMLSLSEILSCHFCSDNDSFEEDLKHGIAWSRSRVPRMEETRFEYKESNADKISRKDSTDSKENKNLMRPGLDNKKHDNMKSFSTSFEEPDGIAQVLVVDLIKALLYMVICASSNSL</sequence>
<dbReference type="Pfam" id="PF22936">
    <property type="entry name" value="Pol_BBD"/>
    <property type="match status" value="1"/>
</dbReference>
<dbReference type="Gene3D" id="3.30.420.10">
    <property type="entry name" value="Ribonuclease H-like superfamily/Ribonuclease H"/>
    <property type="match status" value="1"/>
</dbReference>
<feature type="compositionally biased region" description="Low complexity" evidence="2">
    <location>
        <begin position="761"/>
        <end position="770"/>
    </location>
</feature>
<evidence type="ECO:0000259" key="3">
    <source>
        <dbReference type="PROSITE" id="PS50994"/>
    </source>
</evidence>
<evidence type="ECO:0000256" key="2">
    <source>
        <dbReference type="SAM" id="MobiDB-lite"/>
    </source>
</evidence>
<dbReference type="EMBL" id="JBBWWQ010000001">
    <property type="protein sequence ID" value="KAK8957508.1"/>
    <property type="molecule type" value="Genomic_DNA"/>
</dbReference>
<dbReference type="GO" id="GO:0003676">
    <property type="term" value="F:nucleic acid binding"/>
    <property type="evidence" value="ECO:0007669"/>
    <property type="project" value="InterPro"/>
</dbReference>
<dbReference type="Pfam" id="PF13976">
    <property type="entry name" value="gag_pre-integrs"/>
    <property type="match status" value="1"/>
</dbReference>
<evidence type="ECO:0000256" key="1">
    <source>
        <dbReference type="ARBA" id="ARBA00022750"/>
    </source>
</evidence>
<keyword evidence="1" id="KW-0645">Protease</keyword>
<dbReference type="InterPro" id="IPR043502">
    <property type="entry name" value="DNA/RNA_pol_sf"/>
</dbReference>
<dbReference type="InterPro" id="IPR013103">
    <property type="entry name" value="RVT_2"/>
</dbReference>
<feature type="compositionally biased region" description="Polar residues" evidence="2">
    <location>
        <begin position="1535"/>
        <end position="1550"/>
    </location>
</feature>
<reference evidence="4 5" key="1">
    <citation type="journal article" date="2022" name="Nat. Plants">
        <title>Genomes of leafy and leafless Platanthera orchids illuminate the evolution of mycoheterotrophy.</title>
        <authorList>
            <person name="Li M.H."/>
            <person name="Liu K.W."/>
            <person name="Li Z."/>
            <person name="Lu H.C."/>
            <person name="Ye Q.L."/>
            <person name="Zhang D."/>
            <person name="Wang J.Y."/>
            <person name="Li Y.F."/>
            <person name="Zhong Z.M."/>
            <person name="Liu X."/>
            <person name="Yu X."/>
            <person name="Liu D.K."/>
            <person name="Tu X.D."/>
            <person name="Liu B."/>
            <person name="Hao Y."/>
            <person name="Liao X.Y."/>
            <person name="Jiang Y.T."/>
            <person name="Sun W.H."/>
            <person name="Chen J."/>
            <person name="Chen Y.Q."/>
            <person name="Ai Y."/>
            <person name="Zhai J.W."/>
            <person name="Wu S.S."/>
            <person name="Zhou Z."/>
            <person name="Hsiao Y.Y."/>
            <person name="Wu W.L."/>
            <person name="Chen Y.Y."/>
            <person name="Lin Y.F."/>
            <person name="Hsu J.L."/>
            <person name="Li C.Y."/>
            <person name="Wang Z.W."/>
            <person name="Zhao X."/>
            <person name="Zhong W.Y."/>
            <person name="Ma X.K."/>
            <person name="Ma L."/>
            <person name="Huang J."/>
            <person name="Chen G.Z."/>
            <person name="Huang M.Z."/>
            <person name="Huang L."/>
            <person name="Peng D.H."/>
            <person name="Luo Y.B."/>
            <person name="Zou S.Q."/>
            <person name="Chen S.P."/>
            <person name="Lan S."/>
            <person name="Tsai W.C."/>
            <person name="Van de Peer Y."/>
            <person name="Liu Z.J."/>
        </authorList>
    </citation>
    <scope>NUCLEOTIDE SEQUENCE [LARGE SCALE GENOMIC DNA]</scope>
    <source>
        <strain evidence="4">Lor287</strain>
    </source>
</reference>
<feature type="compositionally biased region" description="Low complexity" evidence="2">
    <location>
        <begin position="225"/>
        <end position="245"/>
    </location>
</feature>
<dbReference type="Pfam" id="PF07727">
    <property type="entry name" value="RVT_2"/>
    <property type="match status" value="1"/>
</dbReference>
<keyword evidence="1" id="KW-0064">Aspartyl protease</keyword>
<dbReference type="Proteomes" id="UP001418222">
    <property type="component" value="Unassembled WGS sequence"/>
</dbReference>
<feature type="compositionally biased region" description="Basic and acidic residues" evidence="2">
    <location>
        <begin position="1887"/>
        <end position="1922"/>
    </location>
</feature>
<feature type="compositionally biased region" description="Polar residues" evidence="2">
    <location>
        <begin position="1"/>
        <end position="13"/>
    </location>
</feature>
<dbReference type="InterPro" id="IPR054722">
    <property type="entry name" value="PolX-like_BBD"/>
</dbReference>
<feature type="compositionally biased region" description="Polar residues" evidence="2">
    <location>
        <begin position="802"/>
        <end position="811"/>
    </location>
</feature>
<dbReference type="GO" id="GO:0004190">
    <property type="term" value="F:aspartic-type endopeptidase activity"/>
    <property type="evidence" value="ECO:0007669"/>
    <property type="project" value="UniProtKB-KW"/>
</dbReference>
<keyword evidence="5" id="KW-1185">Reference proteome</keyword>
<dbReference type="SUPFAM" id="SSF56672">
    <property type="entry name" value="DNA/RNA polymerases"/>
    <property type="match status" value="1"/>
</dbReference>
<dbReference type="InterPro" id="IPR057670">
    <property type="entry name" value="SH3_retrovirus"/>
</dbReference>
<dbReference type="PROSITE" id="PS50994">
    <property type="entry name" value="INTEGRASE"/>
    <property type="match status" value="1"/>
</dbReference>
<dbReference type="Pfam" id="PF14223">
    <property type="entry name" value="Retrotran_gag_2"/>
    <property type="match status" value="1"/>
</dbReference>
<feature type="region of interest" description="Disordered" evidence="2">
    <location>
        <begin position="219"/>
        <end position="263"/>
    </location>
</feature>
<protein>
    <recommendedName>
        <fullName evidence="3">Integrase catalytic domain-containing protein</fullName>
    </recommendedName>
</protein>
<feature type="region of interest" description="Disordered" evidence="2">
    <location>
        <begin position="1"/>
        <end position="24"/>
    </location>
</feature>
<dbReference type="CDD" id="cd09272">
    <property type="entry name" value="RNase_HI_RT_Ty1"/>
    <property type="match status" value="1"/>
</dbReference>
<feature type="region of interest" description="Disordered" evidence="2">
    <location>
        <begin position="761"/>
        <end position="821"/>
    </location>
</feature>
<proteinExistence type="predicted"/>
<dbReference type="SUPFAM" id="SSF53098">
    <property type="entry name" value="Ribonuclease H-like"/>
    <property type="match status" value="1"/>
</dbReference>
<comment type="caution">
    <text evidence="4">The sequence shown here is derived from an EMBL/GenBank/DDBJ whole genome shotgun (WGS) entry which is preliminary data.</text>
</comment>
<dbReference type="InterPro" id="IPR001584">
    <property type="entry name" value="Integrase_cat-core"/>
</dbReference>
<dbReference type="InterPro" id="IPR012337">
    <property type="entry name" value="RNaseH-like_sf"/>
</dbReference>
<accession>A0AAP0C1F4</accession>
<dbReference type="InterPro" id="IPR036397">
    <property type="entry name" value="RNaseH_sf"/>
</dbReference>
<feature type="region of interest" description="Disordered" evidence="2">
    <location>
        <begin position="1887"/>
        <end position="1925"/>
    </location>
</feature>
<dbReference type="PANTHER" id="PTHR11439:SF470">
    <property type="entry name" value="CYSTEINE-RICH RLK (RECEPTOR-LIKE PROTEIN KINASE) 8"/>
    <property type="match status" value="1"/>
</dbReference>
<gene>
    <name evidence="4" type="ORF">KSP39_PZI001312</name>
</gene>
<dbReference type="Pfam" id="PF25597">
    <property type="entry name" value="SH3_retrovirus"/>
    <property type="match status" value="1"/>
</dbReference>
<name>A0AAP0C1F4_9ASPA</name>